<dbReference type="Gene3D" id="1.20.1640.10">
    <property type="entry name" value="Multidrug efflux transporter AcrB transmembrane domain"/>
    <property type="match status" value="2"/>
</dbReference>
<feature type="transmembrane region" description="Helical" evidence="6">
    <location>
        <begin position="323"/>
        <end position="345"/>
    </location>
</feature>
<dbReference type="AlphaFoldDB" id="A0A5C6XF93"/>
<comment type="caution">
    <text evidence="8">The sequence shown here is derived from an EMBL/GenBank/DDBJ whole genome shotgun (WGS) entry which is preliminary data.</text>
</comment>
<evidence type="ECO:0000256" key="4">
    <source>
        <dbReference type="ARBA" id="ARBA00022989"/>
    </source>
</evidence>
<evidence type="ECO:0000256" key="2">
    <source>
        <dbReference type="ARBA" id="ARBA00022475"/>
    </source>
</evidence>
<keyword evidence="3 6" id="KW-0812">Transmembrane</keyword>
<dbReference type="PANTHER" id="PTHR33406">
    <property type="entry name" value="MEMBRANE PROTEIN MJ1562-RELATED"/>
    <property type="match status" value="1"/>
</dbReference>
<feature type="transmembrane region" description="Helical" evidence="6">
    <location>
        <begin position="719"/>
        <end position="742"/>
    </location>
</feature>
<reference evidence="8 9" key="1">
    <citation type="submission" date="2019-08" db="EMBL/GenBank/DDBJ databases">
        <title>Bradymonadales sp. TMQ4.</title>
        <authorList>
            <person name="Liang Q."/>
        </authorList>
    </citation>
    <scope>NUCLEOTIDE SEQUENCE [LARGE SCALE GENOMIC DNA]</scope>
    <source>
        <strain evidence="8 9">TMQ4</strain>
    </source>
</reference>
<comment type="subcellular location">
    <subcellularLocation>
        <location evidence="1">Cell membrane</location>
        <topology evidence="1">Multi-pass membrane protein</topology>
    </subcellularLocation>
</comment>
<name>A0A5C6XF93_9DELT</name>
<keyword evidence="5 6" id="KW-0472">Membrane</keyword>
<feature type="transmembrane region" description="Helical" evidence="6">
    <location>
        <begin position="625"/>
        <end position="644"/>
    </location>
</feature>
<dbReference type="PANTHER" id="PTHR33406:SF12">
    <property type="entry name" value="BLR2997 PROTEIN"/>
    <property type="match status" value="1"/>
</dbReference>
<dbReference type="InterPro" id="IPR004869">
    <property type="entry name" value="MMPL_dom"/>
</dbReference>
<evidence type="ECO:0000313" key="8">
    <source>
        <dbReference type="EMBL" id="TXD37567.1"/>
    </source>
</evidence>
<dbReference type="Proteomes" id="UP000321412">
    <property type="component" value="Unassembled WGS sequence"/>
</dbReference>
<dbReference type="RefSeq" id="WP_146980723.1">
    <property type="nucleotide sequence ID" value="NZ_VOSM01000003.1"/>
</dbReference>
<feature type="domain" description="SSD" evidence="7">
    <location>
        <begin position="649"/>
        <end position="776"/>
    </location>
</feature>
<dbReference type="InterPro" id="IPR050545">
    <property type="entry name" value="Mycobact_MmpL"/>
</dbReference>
<dbReference type="PROSITE" id="PS50156">
    <property type="entry name" value="SSD"/>
    <property type="match status" value="2"/>
</dbReference>
<feature type="transmembrane region" description="Helical" evidence="6">
    <location>
        <begin position="230"/>
        <end position="248"/>
    </location>
</feature>
<feature type="transmembrane region" description="Helical" evidence="6">
    <location>
        <begin position="651"/>
        <end position="673"/>
    </location>
</feature>
<dbReference type="GO" id="GO:0005886">
    <property type="term" value="C:plasma membrane"/>
    <property type="evidence" value="ECO:0007669"/>
    <property type="project" value="UniProtKB-SubCell"/>
</dbReference>
<gene>
    <name evidence="8" type="ORF">FRC98_07705</name>
</gene>
<dbReference type="Pfam" id="PF03176">
    <property type="entry name" value="MMPL"/>
    <property type="match status" value="2"/>
</dbReference>
<dbReference type="SUPFAM" id="SSF82866">
    <property type="entry name" value="Multidrug efflux transporter AcrB transmembrane domain"/>
    <property type="match status" value="2"/>
</dbReference>
<dbReference type="EMBL" id="VOSM01000003">
    <property type="protein sequence ID" value="TXD37567.1"/>
    <property type="molecule type" value="Genomic_DNA"/>
</dbReference>
<organism evidence="8 9">
    <name type="scientific">Lujinxingia vulgaris</name>
    <dbReference type="NCBI Taxonomy" id="2600176"/>
    <lineage>
        <taxon>Bacteria</taxon>
        <taxon>Deltaproteobacteria</taxon>
        <taxon>Bradymonadales</taxon>
        <taxon>Lujinxingiaceae</taxon>
        <taxon>Lujinxingia</taxon>
    </lineage>
</organism>
<keyword evidence="9" id="KW-1185">Reference proteome</keyword>
<keyword evidence="4 6" id="KW-1133">Transmembrane helix</keyword>
<feature type="transmembrane region" description="Helical" evidence="6">
    <location>
        <begin position="281"/>
        <end position="302"/>
    </location>
</feature>
<evidence type="ECO:0000256" key="5">
    <source>
        <dbReference type="ARBA" id="ARBA00023136"/>
    </source>
</evidence>
<evidence type="ECO:0000259" key="7">
    <source>
        <dbReference type="PROSITE" id="PS50156"/>
    </source>
</evidence>
<evidence type="ECO:0000313" key="9">
    <source>
        <dbReference type="Proteomes" id="UP000321412"/>
    </source>
</evidence>
<feature type="domain" description="SSD" evidence="7">
    <location>
        <begin position="260"/>
        <end position="380"/>
    </location>
</feature>
<keyword evidence="2" id="KW-1003">Cell membrane</keyword>
<dbReference type="InterPro" id="IPR000731">
    <property type="entry name" value="SSD"/>
</dbReference>
<evidence type="ECO:0000256" key="3">
    <source>
        <dbReference type="ARBA" id="ARBA00022692"/>
    </source>
</evidence>
<evidence type="ECO:0000256" key="1">
    <source>
        <dbReference type="ARBA" id="ARBA00004651"/>
    </source>
</evidence>
<evidence type="ECO:0000256" key="6">
    <source>
        <dbReference type="SAM" id="Phobius"/>
    </source>
</evidence>
<feature type="transmembrane region" description="Helical" evidence="6">
    <location>
        <begin position="357"/>
        <end position="378"/>
    </location>
</feature>
<feature type="transmembrane region" description="Helical" evidence="6">
    <location>
        <begin position="754"/>
        <end position="778"/>
    </location>
</feature>
<accession>A0A5C6XF93</accession>
<feature type="transmembrane region" description="Helical" evidence="6">
    <location>
        <begin position="679"/>
        <end position="699"/>
    </location>
</feature>
<sequence length="793" mass="86560">MFDRLATLVLKHRLATIIAFALITLASLALAPRINFNFTPQQLFEGRGDDASYRETFAERFGREDNLIIVLIEAPDVLAPPVVSFIRDLTYELRRVEDIVDAQSLATIAIPRPESLSSEPFLGDLSNQLANAPSPFQAPPVSADQARELGDFALDEPLIAGRLISLDSSSAIVAARINTRFQDVKDLRTLNERVAEKLALYELPANTTATLAGVPPLRVEIVDSLRHEQLIFVPLTAFIYLLVLIFLFRSPGGVILPLGTVLIALLTTMAMLVLTDYPINIINNVLPTLIFVIGISDSIHMLTRQAEEVEAGRSHSEAIRQMIRHTGVACLLTTGTTAVGFLSLFSAETTILRNFGWQAACGVMLAYLATMLFLPAGLSFMRPARRIQASPDSPTSPRPIPALERLLMRAGEALLARPWTVLTISLLASGTLIAQASNVVIDTKILEVFSEDHPTFVSTQTLEEDLSGILPIEISLESPERDRFKDPDVLSRIALLQQSAALHSIVLSTESPLDYLGAARAALTGDPEQRNLLPETPEQVEQLLLLIADAPDSRSGIHAFVTSDYRNARILLRVRDAGAKANLKLARELHANLADFFPLETNITYRLTGDAYVASAALDSFIRDLIVSIFLAMGIILVLLTLVFRSIKIGIISLLPNALPLLMTLGYMGMAGININTTTIIIFAISLGIAVDDSIHFFARFIEELPRTDSLKEAILNTYFGAGRAILLTSVLLLIGLSVLTLSDFVPTQQFGTLTAMTIAGALLADLIVLPVLLYLVLGRFPLKVRKQLITTT</sequence>
<protein>
    <submittedName>
        <fullName evidence="8">MMPL family transporter</fullName>
    </submittedName>
</protein>
<proteinExistence type="predicted"/>
<feature type="transmembrane region" description="Helical" evidence="6">
    <location>
        <begin position="255"/>
        <end position="275"/>
    </location>
</feature>
<dbReference type="OrthoDB" id="9794724at2"/>